<dbReference type="RefSeq" id="WP_127123257.1">
    <property type="nucleotide sequence ID" value="NZ_BHXQ01000005.1"/>
</dbReference>
<dbReference type="Proteomes" id="UP000288227">
    <property type="component" value="Unassembled WGS sequence"/>
</dbReference>
<organism evidence="5 6">
    <name type="scientific">Chryseotalea sanaruensis</name>
    <dbReference type="NCBI Taxonomy" id="2482724"/>
    <lineage>
        <taxon>Bacteria</taxon>
        <taxon>Pseudomonadati</taxon>
        <taxon>Bacteroidota</taxon>
        <taxon>Cytophagia</taxon>
        <taxon>Cytophagales</taxon>
        <taxon>Chryseotaleaceae</taxon>
        <taxon>Chryseotalea</taxon>
    </lineage>
</organism>
<dbReference type="SMART" id="SM00318">
    <property type="entry name" value="SNc"/>
    <property type="match status" value="1"/>
</dbReference>
<proteinExistence type="predicted"/>
<gene>
    <name evidence="5" type="ORF">SanaruYs_28370</name>
</gene>
<evidence type="ECO:0000256" key="3">
    <source>
        <dbReference type="ARBA" id="ARBA00022801"/>
    </source>
</evidence>
<dbReference type="EMBL" id="BHXQ01000005">
    <property type="protein sequence ID" value="GCC52600.1"/>
    <property type="molecule type" value="Genomic_DNA"/>
</dbReference>
<dbReference type="GO" id="GO:0004519">
    <property type="term" value="F:endonuclease activity"/>
    <property type="evidence" value="ECO:0007669"/>
    <property type="project" value="UniProtKB-KW"/>
</dbReference>
<dbReference type="PROSITE" id="PS50830">
    <property type="entry name" value="TNASE_3"/>
    <property type="match status" value="1"/>
</dbReference>
<accession>A0A401UCK1</accession>
<dbReference type="InterPro" id="IPR035437">
    <property type="entry name" value="SNase_OB-fold_sf"/>
</dbReference>
<dbReference type="Gene3D" id="2.40.50.90">
    <property type="match status" value="1"/>
</dbReference>
<reference evidence="5 6" key="1">
    <citation type="submission" date="2018-11" db="EMBL/GenBank/DDBJ databases">
        <title>Chryseotalea sanarue gen. nov., sp., nov., a member of the family Cytophagaceae, isolated from a brackish lake in Hamamatsu Japan.</title>
        <authorList>
            <person name="Maejima Y."/>
            <person name="Iino T."/>
            <person name="Muraguchi Y."/>
            <person name="Fukuda K."/>
            <person name="Ohkuma M."/>
            <person name="Moriuchi R."/>
            <person name="Dohra H."/>
            <person name="Kimbara K."/>
            <person name="Shintani M."/>
        </authorList>
    </citation>
    <scope>NUCLEOTIDE SEQUENCE [LARGE SCALE GENOMIC DNA]</scope>
    <source>
        <strain evidence="5 6">Ys</strain>
    </source>
</reference>
<dbReference type="Pfam" id="PF00565">
    <property type="entry name" value="SNase"/>
    <property type="match status" value="1"/>
</dbReference>
<feature type="domain" description="TNase-like" evidence="4">
    <location>
        <begin position="31"/>
        <end position="152"/>
    </location>
</feature>
<keyword evidence="3" id="KW-0378">Hydrolase</keyword>
<dbReference type="InterPro" id="IPR016071">
    <property type="entry name" value="Staphylococal_nuclease_OB-fold"/>
</dbReference>
<evidence type="ECO:0000313" key="5">
    <source>
        <dbReference type="EMBL" id="GCC52600.1"/>
    </source>
</evidence>
<dbReference type="AlphaFoldDB" id="A0A401UCK1"/>
<dbReference type="OrthoDB" id="9805504at2"/>
<evidence type="ECO:0000256" key="2">
    <source>
        <dbReference type="ARBA" id="ARBA00022759"/>
    </source>
</evidence>
<comment type="caution">
    <text evidence="5">The sequence shown here is derived from an EMBL/GenBank/DDBJ whole genome shotgun (WGS) entry which is preliminary data.</text>
</comment>
<dbReference type="SUPFAM" id="SSF50199">
    <property type="entry name" value="Staphylococcal nuclease"/>
    <property type="match status" value="1"/>
</dbReference>
<dbReference type="PANTHER" id="PTHR12302:SF3">
    <property type="entry name" value="SERINE_THREONINE-PROTEIN KINASE 31"/>
    <property type="match status" value="1"/>
</dbReference>
<dbReference type="PANTHER" id="PTHR12302">
    <property type="entry name" value="EBNA2 BINDING PROTEIN P100"/>
    <property type="match status" value="1"/>
</dbReference>
<keyword evidence="1" id="KW-0540">Nuclease</keyword>
<name>A0A401UCK1_9BACT</name>
<protein>
    <submittedName>
        <fullName evidence="5">Nuclease</fullName>
    </submittedName>
</protein>
<keyword evidence="2" id="KW-0255">Endonuclease</keyword>
<keyword evidence="6" id="KW-1185">Reference proteome</keyword>
<evidence type="ECO:0000313" key="6">
    <source>
        <dbReference type="Proteomes" id="UP000288227"/>
    </source>
</evidence>
<evidence type="ECO:0000256" key="1">
    <source>
        <dbReference type="ARBA" id="ARBA00022722"/>
    </source>
</evidence>
<dbReference type="GO" id="GO:0016787">
    <property type="term" value="F:hydrolase activity"/>
    <property type="evidence" value="ECO:0007669"/>
    <property type="project" value="UniProtKB-KW"/>
</dbReference>
<evidence type="ECO:0000259" key="4">
    <source>
        <dbReference type="PROSITE" id="PS50830"/>
    </source>
</evidence>
<sequence length="173" mass="19519">MTASRSWISVRIILLILIIIIGICSARASDQILEAEVSAIVDGNTLTLKFKDGDSYDVQLSGIDSPELVQDFGEEAKQFLQKKLLNKRVKVQLLGKDRWGNRLAVVWLKGEVDLRVELLKEGLAWTAERNPLPELENVRIEAQNKGKGLWQIAEPTPPWIFRRQQSMLQAKGS</sequence>